<comment type="caution">
    <text evidence="2">The sequence shown here is derived from an EMBL/GenBank/DDBJ whole genome shotgun (WGS) entry which is preliminary data.</text>
</comment>
<proteinExistence type="predicted"/>
<dbReference type="RefSeq" id="WP_169656195.1">
    <property type="nucleotide sequence ID" value="NZ_JABANE010000016.1"/>
</dbReference>
<accession>A0A7X9P1K5</accession>
<dbReference type="Proteomes" id="UP000576082">
    <property type="component" value="Unassembled WGS sequence"/>
</dbReference>
<evidence type="ECO:0000313" key="3">
    <source>
        <dbReference type="Proteomes" id="UP000576082"/>
    </source>
</evidence>
<dbReference type="EMBL" id="JABANE010000016">
    <property type="protein sequence ID" value="NME67871.1"/>
    <property type="molecule type" value="Genomic_DNA"/>
</dbReference>
<keyword evidence="3" id="KW-1185">Reference proteome</keyword>
<sequence length="448" mass="50173">MLKKFSIFLIGLLTLAVVLIGTIDRTPLHSTDEYKNTIINTDNIISAIHKEVSTQDTLLIGWSAQPIIPKDISLPVAGYGFRTAYTAVRDSLYARAFAFDDGIRESFVLTLDLMIFPIEVRKRLEKLLPTIGLTADQVLFSAIHTHNGMGGFDPSLLGNLSMGKYSEEATQKITDASFNAIKEARNTKSKGGIGFIQTESPDWVNNRIVAGGRKENSIRAIKINRTDGKQAVITTYNAHATCLNMDFWIYSRDYPGEFVEHLEGHPSIDFAMYCAGMVASHGPNSPHGEKDFEMITHMGQALSDSIFNKWDSTAVNYVVDAGIHKVPIDFRPSQVRIEKNLKVRDWVFKMASGGLNGDITYFRLGDIDWFGAPSDFSGEIALDYKFDSLANEHNKHFMLSSFNGNYVGYVTCDAYYDSLHSYEIREMNWVGPEYGAYFGDVIEKLIRN</sequence>
<protein>
    <recommendedName>
        <fullName evidence="1">Neutral/alkaline non-lysosomal ceramidase N-terminal domain-containing protein</fullName>
    </recommendedName>
</protein>
<name>A0A7X9P1K5_9BACT</name>
<dbReference type="AlphaFoldDB" id="A0A7X9P1K5"/>
<dbReference type="Pfam" id="PF04734">
    <property type="entry name" value="Ceramidase_alk"/>
    <property type="match status" value="1"/>
</dbReference>
<evidence type="ECO:0000313" key="2">
    <source>
        <dbReference type="EMBL" id="NME67871.1"/>
    </source>
</evidence>
<dbReference type="InterPro" id="IPR031329">
    <property type="entry name" value="NEUT/ALK_ceramidase_N"/>
</dbReference>
<feature type="domain" description="Neutral/alkaline non-lysosomal ceramidase N-terminal" evidence="1">
    <location>
        <begin position="74"/>
        <end position="207"/>
    </location>
</feature>
<gene>
    <name evidence="2" type="ORF">HHU12_07845</name>
</gene>
<organism evidence="2 3">
    <name type="scientific">Flammeovirga aprica JL-4</name>
    <dbReference type="NCBI Taxonomy" id="694437"/>
    <lineage>
        <taxon>Bacteria</taxon>
        <taxon>Pseudomonadati</taxon>
        <taxon>Bacteroidota</taxon>
        <taxon>Cytophagia</taxon>
        <taxon>Cytophagales</taxon>
        <taxon>Flammeovirgaceae</taxon>
        <taxon>Flammeovirga</taxon>
    </lineage>
</organism>
<reference evidence="2 3" key="1">
    <citation type="submission" date="2020-04" db="EMBL/GenBank/DDBJ databases">
        <title>Flammeovirga sp. SR4, a novel species isolated from seawater.</title>
        <authorList>
            <person name="Wang X."/>
        </authorList>
    </citation>
    <scope>NUCLEOTIDE SEQUENCE [LARGE SCALE GENOMIC DNA]</scope>
    <source>
        <strain evidence="2 3">ATCC 23126</strain>
    </source>
</reference>
<evidence type="ECO:0000259" key="1">
    <source>
        <dbReference type="Pfam" id="PF04734"/>
    </source>
</evidence>